<reference evidence="1" key="1">
    <citation type="submission" date="2021-06" db="EMBL/GenBank/DDBJ databases">
        <authorList>
            <person name="Kallberg Y."/>
            <person name="Tangrot J."/>
            <person name="Rosling A."/>
        </authorList>
    </citation>
    <scope>NUCLEOTIDE SEQUENCE</scope>
    <source>
        <strain evidence="1">MA453B</strain>
    </source>
</reference>
<feature type="non-terminal residue" evidence="1">
    <location>
        <position position="1"/>
    </location>
</feature>
<dbReference type="AlphaFoldDB" id="A0A9N9HPE2"/>
<organism evidence="1 2">
    <name type="scientific">Dentiscutata erythropus</name>
    <dbReference type="NCBI Taxonomy" id="1348616"/>
    <lineage>
        <taxon>Eukaryota</taxon>
        <taxon>Fungi</taxon>
        <taxon>Fungi incertae sedis</taxon>
        <taxon>Mucoromycota</taxon>
        <taxon>Glomeromycotina</taxon>
        <taxon>Glomeromycetes</taxon>
        <taxon>Diversisporales</taxon>
        <taxon>Gigasporaceae</taxon>
        <taxon>Dentiscutata</taxon>
    </lineage>
</organism>
<name>A0A9N9HPE2_9GLOM</name>
<protein>
    <submittedName>
        <fullName evidence="1">20375_t:CDS:1</fullName>
    </submittedName>
</protein>
<accession>A0A9N9HPE2</accession>
<evidence type="ECO:0000313" key="2">
    <source>
        <dbReference type="Proteomes" id="UP000789405"/>
    </source>
</evidence>
<keyword evidence="2" id="KW-1185">Reference proteome</keyword>
<dbReference type="Proteomes" id="UP000789405">
    <property type="component" value="Unassembled WGS sequence"/>
</dbReference>
<gene>
    <name evidence="1" type="ORF">DERYTH_LOCUS12894</name>
</gene>
<proteinExistence type="predicted"/>
<evidence type="ECO:0000313" key="1">
    <source>
        <dbReference type="EMBL" id="CAG8699445.1"/>
    </source>
</evidence>
<sequence>YWISRQVDYERTGGKSYIDFSASSGSKNSRDLATLALIVDCA</sequence>
<dbReference type="EMBL" id="CAJVPY010008686">
    <property type="protein sequence ID" value="CAG8699445.1"/>
    <property type="molecule type" value="Genomic_DNA"/>
</dbReference>
<comment type="caution">
    <text evidence="1">The sequence shown here is derived from an EMBL/GenBank/DDBJ whole genome shotgun (WGS) entry which is preliminary data.</text>
</comment>